<dbReference type="EMBL" id="KV454544">
    <property type="protein sequence ID" value="ODV65498.1"/>
    <property type="molecule type" value="Genomic_DNA"/>
</dbReference>
<dbReference type="GO" id="GO:0006078">
    <property type="term" value="P:(1-&gt;6)-beta-D-glucan biosynthetic process"/>
    <property type="evidence" value="ECO:0007669"/>
    <property type="project" value="InterPro"/>
</dbReference>
<protein>
    <recommendedName>
        <fullName evidence="2">Yeast cell wall synthesis Kre9/Knh1-like N-terminal domain-containing protein</fullName>
    </recommendedName>
</protein>
<dbReference type="OrthoDB" id="10604252at2759"/>
<proteinExistence type="predicted"/>
<dbReference type="GeneID" id="30998508"/>
<reference evidence="4" key="1">
    <citation type="submission" date="2016-05" db="EMBL/GenBank/DDBJ databases">
        <title>Comparative genomics of biotechnologically important yeasts.</title>
        <authorList>
            <consortium name="DOE Joint Genome Institute"/>
            <person name="Riley R."/>
            <person name="Haridas S."/>
            <person name="Wolfe K.H."/>
            <person name="Lopes M.R."/>
            <person name="Hittinger C.T."/>
            <person name="Goker M."/>
            <person name="Salamov A."/>
            <person name="Wisecaver J."/>
            <person name="Long T.M."/>
            <person name="Aerts A.L."/>
            <person name="Barry K."/>
            <person name="Choi C."/>
            <person name="Clum A."/>
            <person name="Coughlan A.Y."/>
            <person name="Deshpande S."/>
            <person name="Douglass A.P."/>
            <person name="Hanson S.J."/>
            <person name="Klenk H.-P."/>
            <person name="Labutti K."/>
            <person name="Lapidus A."/>
            <person name="Lindquist E."/>
            <person name="Lipzen A."/>
            <person name="Meier-Kolthoff J.P."/>
            <person name="Ohm R.A."/>
            <person name="Otillar R.P."/>
            <person name="Pangilinan J."/>
            <person name="Peng Y."/>
            <person name="Rokas A."/>
            <person name="Rosa C.A."/>
            <person name="Scheuner C."/>
            <person name="Sibirny A.A."/>
            <person name="Slot J.C."/>
            <person name="Stielow J.B."/>
            <person name="Sun H."/>
            <person name="Kurtzman C.P."/>
            <person name="Blackwell M."/>
            <person name="Grigoriev I.V."/>
            <person name="Jeffries T.W."/>
        </authorList>
    </citation>
    <scope>NUCLEOTIDE SEQUENCE [LARGE SCALE GENOMIC DNA]</scope>
    <source>
        <strain evidence="4">NRRL Y-1933</strain>
    </source>
</reference>
<keyword evidence="1" id="KW-0732">Signal</keyword>
<evidence type="ECO:0000256" key="1">
    <source>
        <dbReference type="ARBA" id="ARBA00022729"/>
    </source>
</evidence>
<dbReference type="PANTHER" id="PTHR28154:SF1">
    <property type="entry name" value="CELL WALL SYNTHESIS PROTEIN KNH1-RELATED"/>
    <property type="match status" value="1"/>
</dbReference>
<feature type="non-terminal residue" evidence="3">
    <location>
        <position position="1"/>
    </location>
</feature>
<dbReference type="GO" id="GO:0005576">
    <property type="term" value="C:extracellular region"/>
    <property type="evidence" value="ECO:0007669"/>
    <property type="project" value="TreeGrafter"/>
</dbReference>
<dbReference type="PANTHER" id="PTHR28154">
    <property type="entry name" value="CELL WALL SYNTHESIS PROTEIN KNH1-RELATED"/>
    <property type="match status" value="1"/>
</dbReference>
<evidence type="ECO:0000259" key="2">
    <source>
        <dbReference type="Pfam" id="PF10342"/>
    </source>
</evidence>
<accession>A0A1E4RDZ7</accession>
<dbReference type="InterPro" id="IPR045328">
    <property type="entry name" value="Kre9/Knh1"/>
</dbReference>
<dbReference type="GO" id="GO:0042546">
    <property type="term" value="P:cell wall biogenesis"/>
    <property type="evidence" value="ECO:0007669"/>
    <property type="project" value="InterPro"/>
</dbReference>
<evidence type="ECO:0000313" key="4">
    <source>
        <dbReference type="Proteomes" id="UP000095085"/>
    </source>
</evidence>
<dbReference type="Proteomes" id="UP000095085">
    <property type="component" value="Unassembled WGS sequence"/>
</dbReference>
<dbReference type="GO" id="GO:0031505">
    <property type="term" value="P:fungal-type cell wall organization"/>
    <property type="evidence" value="ECO:0007669"/>
    <property type="project" value="TreeGrafter"/>
</dbReference>
<organism evidence="3 4">
    <name type="scientific">Hyphopichia burtonii NRRL Y-1933</name>
    <dbReference type="NCBI Taxonomy" id="984485"/>
    <lineage>
        <taxon>Eukaryota</taxon>
        <taxon>Fungi</taxon>
        <taxon>Dikarya</taxon>
        <taxon>Ascomycota</taxon>
        <taxon>Saccharomycotina</taxon>
        <taxon>Pichiomycetes</taxon>
        <taxon>Debaryomycetaceae</taxon>
        <taxon>Hyphopichia</taxon>
    </lineage>
</organism>
<dbReference type="Pfam" id="PF10342">
    <property type="entry name" value="Kre9_KNH"/>
    <property type="match status" value="1"/>
</dbReference>
<keyword evidence="4" id="KW-1185">Reference proteome</keyword>
<dbReference type="AlphaFoldDB" id="A0A1E4RDZ7"/>
<gene>
    <name evidence="3" type="ORF">HYPBUDRAFT_95925</name>
</gene>
<dbReference type="STRING" id="984485.A0A1E4RDZ7"/>
<name>A0A1E4RDZ7_9ASCO</name>
<sequence length="186" mass="20505">SLLLKTAFADVSLYDPSPGTEIRMSSNESAQISVAWLESGTHPRLSQLHNYTMVLCSGPNGKIKPIQTLADEISSKALRKNDYTFNATLSEIKDSGVFFIQVIAKGDKVVTIHYTNRFVVSKNGGKVDTTKADVRSPYPETIFHGKKSQSLTSIKLKTEYYTLPYEAQATIGPIKYASRRAPPQSS</sequence>
<feature type="domain" description="Yeast cell wall synthesis Kre9/Knh1-like N-terminal" evidence="2">
    <location>
        <begin position="29"/>
        <end position="120"/>
    </location>
</feature>
<feature type="non-terminal residue" evidence="3">
    <location>
        <position position="186"/>
    </location>
</feature>
<dbReference type="InterPro" id="IPR018466">
    <property type="entry name" value="Kre9/Knh1-like_N"/>
</dbReference>
<dbReference type="RefSeq" id="XP_020074565.1">
    <property type="nucleotide sequence ID" value="XM_020223959.1"/>
</dbReference>
<evidence type="ECO:0000313" key="3">
    <source>
        <dbReference type="EMBL" id="ODV65498.1"/>
    </source>
</evidence>